<comment type="similarity">
    <text evidence="1">Belongs to the LysR transcriptional regulatory family.</text>
</comment>
<dbReference type="SUPFAM" id="SSF46785">
    <property type="entry name" value="Winged helix' DNA-binding domain"/>
    <property type="match status" value="1"/>
</dbReference>
<evidence type="ECO:0000256" key="3">
    <source>
        <dbReference type="ARBA" id="ARBA00023125"/>
    </source>
</evidence>
<dbReference type="GO" id="GO:0003700">
    <property type="term" value="F:DNA-binding transcription factor activity"/>
    <property type="evidence" value="ECO:0007669"/>
    <property type="project" value="InterPro"/>
</dbReference>
<dbReference type="Pfam" id="PF00126">
    <property type="entry name" value="HTH_1"/>
    <property type="match status" value="1"/>
</dbReference>
<dbReference type="PANTHER" id="PTHR30126:SF39">
    <property type="entry name" value="HTH-TYPE TRANSCRIPTIONAL REGULATOR CYSL"/>
    <property type="match status" value="1"/>
</dbReference>
<dbReference type="GO" id="GO:0000976">
    <property type="term" value="F:transcription cis-regulatory region binding"/>
    <property type="evidence" value="ECO:0007669"/>
    <property type="project" value="TreeGrafter"/>
</dbReference>
<dbReference type="AlphaFoldDB" id="A0A3B1CAN7"/>
<keyword evidence="4" id="KW-0804">Transcription</keyword>
<name>A0A3B1CAN7_9ZZZZ</name>
<accession>A0A3B1CAN7</accession>
<proteinExistence type="inferred from homology"/>
<dbReference type="PROSITE" id="PS50931">
    <property type="entry name" value="HTH_LYSR"/>
    <property type="match status" value="1"/>
</dbReference>
<evidence type="ECO:0000256" key="2">
    <source>
        <dbReference type="ARBA" id="ARBA00023015"/>
    </source>
</evidence>
<dbReference type="InterPro" id="IPR005119">
    <property type="entry name" value="LysR_subst-bd"/>
</dbReference>
<evidence type="ECO:0000256" key="4">
    <source>
        <dbReference type="ARBA" id="ARBA00023163"/>
    </source>
</evidence>
<dbReference type="CDD" id="cd08420">
    <property type="entry name" value="PBP2_CysL_like"/>
    <property type="match status" value="1"/>
</dbReference>
<dbReference type="Gene3D" id="1.10.10.10">
    <property type="entry name" value="Winged helix-like DNA-binding domain superfamily/Winged helix DNA-binding domain"/>
    <property type="match status" value="1"/>
</dbReference>
<keyword evidence="2" id="KW-0805">Transcription regulation</keyword>
<evidence type="ECO:0000259" key="5">
    <source>
        <dbReference type="PROSITE" id="PS50931"/>
    </source>
</evidence>
<sequence>MLDQITIHQLDLFLVATKLKNFSRAADQMSISQPAFSAQIIKLEKILNVPLFERIGRRIELTEAGSVFEIYARKTLVTLREGKQAIDDMSQKVLGTLRIGASTTIANYILPSYLGKYKKSYPLGKVEMIVGNTNQIEQSLLRNEIDMGLVEGPVRHKNIKIYFFKKDELVLILAPDHKWRKKSLITLEELKEEPLILRERGSGTRKVFMDMVDKTHTNLNITMELGNTEAIKKSAQANLGVAVMSSSAIKQEVEIGSLTAVTLKGIENERKLNLIILANKYLSNPLKAFISILNPKEKVEGVNS</sequence>
<dbReference type="InterPro" id="IPR036388">
    <property type="entry name" value="WH-like_DNA-bd_sf"/>
</dbReference>
<keyword evidence="3" id="KW-0238">DNA-binding</keyword>
<dbReference type="PANTHER" id="PTHR30126">
    <property type="entry name" value="HTH-TYPE TRANSCRIPTIONAL REGULATOR"/>
    <property type="match status" value="1"/>
</dbReference>
<dbReference type="PRINTS" id="PR00039">
    <property type="entry name" value="HTHLYSR"/>
</dbReference>
<dbReference type="SUPFAM" id="SSF53850">
    <property type="entry name" value="Periplasmic binding protein-like II"/>
    <property type="match status" value="1"/>
</dbReference>
<dbReference type="Pfam" id="PF03466">
    <property type="entry name" value="LysR_substrate"/>
    <property type="match status" value="1"/>
</dbReference>
<dbReference type="InterPro" id="IPR036390">
    <property type="entry name" value="WH_DNA-bd_sf"/>
</dbReference>
<protein>
    <submittedName>
        <fullName evidence="6">Transcriptional regulator YeiE, LysR family</fullName>
    </submittedName>
</protein>
<organism evidence="6">
    <name type="scientific">hydrothermal vent metagenome</name>
    <dbReference type="NCBI Taxonomy" id="652676"/>
    <lineage>
        <taxon>unclassified sequences</taxon>
        <taxon>metagenomes</taxon>
        <taxon>ecological metagenomes</taxon>
    </lineage>
</organism>
<dbReference type="InterPro" id="IPR000847">
    <property type="entry name" value="LysR_HTH_N"/>
</dbReference>
<feature type="domain" description="HTH lysR-type" evidence="5">
    <location>
        <begin position="5"/>
        <end position="62"/>
    </location>
</feature>
<evidence type="ECO:0000256" key="1">
    <source>
        <dbReference type="ARBA" id="ARBA00009437"/>
    </source>
</evidence>
<gene>
    <name evidence="6" type="ORF">MNBD_NITROSPINAE04-1296</name>
</gene>
<dbReference type="FunFam" id="1.10.10.10:FF:000001">
    <property type="entry name" value="LysR family transcriptional regulator"/>
    <property type="match status" value="1"/>
</dbReference>
<evidence type="ECO:0000313" key="6">
    <source>
        <dbReference type="EMBL" id="VAX15725.1"/>
    </source>
</evidence>
<dbReference type="Gene3D" id="3.40.190.290">
    <property type="match status" value="1"/>
</dbReference>
<reference evidence="6" key="1">
    <citation type="submission" date="2018-06" db="EMBL/GenBank/DDBJ databases">
        <authorList>
            <person name="Zhirakovskaya E."/>
        </authorList>
    </citation>
    <scope>NUCLEOTIDE SEQUENCE</scope>
</reference>
<dbReference type="EMBL" id="UOGA01000047">
    <property type="protein sequence ID" value="VAX15725.1"/>
    <property type="molecule type" value="Genomic_DNA"/>
</dbReference>